<feature type="transmembrane region" description="Helical" evidence="2">
    <location>
        <begin position="59"/>
        <end position="77"/>
    </location>
</feature>
<feature type="coiled-coil region" evidence="1">
    <location>
        <begin position="223"/>
        <end position="250"/>
    </location>
</feature>
<reference evidence="3 4" key="1">
    <citation type="submission" date="2016-12" db="EMBL/GenBank/DDBJ databases">
        <authorList>
            <person name="Song W.-J."/>
            <person name="Kurnit D.M."/>
        </authorList>
    </citation>
    <scope>NUCLEOTIDE SEQUENCE [LARGE SCALE GENOMIC DNA]</scope>
    <source>
        <strain evidence="3 4">DSM 18488</strain>
    </source>
</reference>
<dbReference type="OrthoDB" id="9758917at2"/>
<evidence type="ECO:0000313" key="4">
    <source>
        <dbReference type="Proteomes" id="UP000184603"/>
    </source>
</evidence>
<dbReference type="InterPro" id="IPR009003">
    <property type="entry name" value="Peptidase_S1_PA"/>
</dbReference>
<dbReference type="STRING" id="1121416.SAMN02745220_02055"/>
<accession>A0A1M7Y690</accession>
<keyword evidence="2" id="KW-1133">Transmembrane helix</keyword>
<dbReference type="Proteomes" id="UP000184603">
    <property type="component" value="Unassembled WGS sequence"/>
</dbReference>
<keyword evidence="4" id="KW-1185">Reference proteome</keyword>
<keyword evidence="1" id="KW-0175">Coiled coil</keyword>
<dbReference type="AlphaFoldDB" id="A0A1M7Y690"/>
<dbReference type="Gene3D" id="2.40.10.10">
    <property type="entry name" value="Trypsin-like serine proteases"/>
    <property type="match status" value="1"/>
</dbReference>
<evidence type="ECO:0000256" key="1">
    <source>
        <dbReference type="SAM" id="Coils"/>
    </source>
</evidence>
<dbReference type="EMBL" id="FRFE01000008">
    <property type="protein sequence ID" value="SHO47931.1"/>
    <property type="molecule type" value="Genomic_DNA"/>
</dbReference>
<evidence type="ECO:0000256" key="2">
    <source>
        <dbReference type="SAM" id="Phobius"/>
    </source>
</evidence>
<dbReference type="RefSeq" id="WP_073613350.1">
    <property type="nucleotide sequence ID" value="NZ_FRFE01000008.1"/>
</dbReference>
<dbReference type="SUPFAM" id="SSF50494">
    <property type="entry name" value="Trypsin-like serine proteases"/>
    <property type="match status" value="1"/>
</dbReference>
<keyword evidence="2" id="KW-0812">Transmembrane</keyword>
<dbReference type="Gene3D" id="2.40.10.120">
    <property type="match status" value="1"/>
</dbReference>
<dbReference type="PANTHER" id="PTHR22939:SF129">
    <property type="entry name" value="SERINE PROTEASE HTRA2, MITOCHONDRIAL"/>
    <property type="match status" value="1"/>
</dbReference>
<organism evidence="3 4">
    <name type="scientific">Desulfopila aestuarii DSM 18488</name>
    <dbReference type="NCBI Taxonomy" id="1121416"/>
    <lineage>
        <taxon>Bacteria</taxon>
        <taxon>Pseudomonadati</taxon>
        <taxon>Thermodesulfobacteriota</taxon>
        <taxon>Desulfobulbia</taxon>
        <taxon>Desulfobulbales</taxon>
        <taxon>Desulfocapsaceae</taxon>
        <taxon>Desulfopila</taxon>
    </lineage>
</organism>
<sequence>MALKKIRCPKCGHEQHMGKECEACGVIYARYKLAQNRLQEEQVAKEEARKKQSGRMWSIVQSLVLVLLTAGGTYYYMNSNRQPAVAPVSSEKVAVAPEPAAESPTRVETAQRPLAPKNVVENVKNSGPMTIEEARQATVSIETPWGSGSGFFVSDNFIVTNRHVVQMDENLLVEFRHKVEKTRELVELEKQKIRDMRARLRETKHVPTRGQLEIIIGESERNLNTIMPQLEDAERRLAKLEEKLRPDDVKIILADGTSQVANFLLISDRHDLALMSIYVNDVKHLSRPPENSRIQQGDKVFTIGSPVGLRNTVTSGVFSGYRKDSKDGSLFLQTDAPINPGNSGGPLIDENGYVRGVNTMILQDTEGIGFAIPIDTVFEEFGSAIY</sequence>
<keyword evidence="2" id="KW-0472">Membrane</keyword>
<gene>
    <name evidence="3" type="ORF">SAMN02745220_02055</name>
</gene>
<dbReference type="InterPro" id="IPR043504">
    <property type="entry name" value="Peptidase_S1_PA_chymotrypsin"/>
</dbReference>
<dbReference type="PANTHER" id="PTHR22939">
    <property type="entry name" value="SERINE PROTEASE FAMILY S1C HTRA-RELATED"/>
    <property type="match status" value="1"/>
</dbReference>
<dbReference type="Pfam" id="PF13365">
    <property type="entry name" value="Trypsin_2"/>
    <property type="match status" value="1"/>
</dbReference>
<name>A0A1M7Y690_9BACT</name>
<dbReference type="SUPFAM" id="SSF57770">
    <property type="entry name" value="Methionyl-tRNA synthetase (MetRS), Zn-domain"/>
    <property type="match status" value="1"/>
</dbReference>
<proteinExistence type="predicted"/>
<dbReference type="InterPro" id="IPR029038">
    <property type="entry name" value="MetRS_Zn"/>
</dbReference>
<evidence type="ECO:0000313" key="3">
    <source>
        <dbReference type="EMBL" id="SHO47931.1"/>
    </source>
</evidence>
<protein>
    <submittedName>
        <fullName evidence="3">Trypsin-like peptidase domain-containing protein</fullName>
    </submittedName>
</protein>